<protein>
    <submittedName>
        <fullName evidence="2">Uncharacterized protein</fullName>
    </submittedName>
</protein>
<comment type="caution">
    <text evidence="2">The sequence shown here is derived from an EMBL/GenBank/DDBJ whole genome shotgun (WGS) entry which is preliminary data.</text>
</comment>
<evidence type="ECO:0000256" key="1">
    <source>
        <dbReference type="SAM" id="MobiDB-lite"/>
    </source>
</evidence>
<feature type="compositionally biased region" description="Basic and acidic residues" evidence="1">
    <location>
        <begin position="630"/>
        <end position="645"/>
    </location>
</feature>
<accession>A0A1G2QBZ9</accession>
<reference evidence="2 3" key="1">
    <citation type="journal article" date="2016" name="Nat. Commun.">
        <title>Thousands of microbial genomes shed light on interconnected biogeochemical processes in an aquifer system.</title>
        <authorList>
            <person name="Anantharaman K."/>
            <person name="Brown C.T."/>
            <person name="Hug L.A."/>
            <person name="Sharon I."/>
            <person name="Castelle C.J."/>
            <person name="Probst A.J."/>
            <person name="Thomas B.C."/>
            <person name="Singh A."/>
            <person name="Wilkins M.J."/>
            <person name="Karaoz U."/>
            <person name="Brodie E.L."/>
            <person name="Williams K.H."/>
            <person name="Hubbard S.S."/>
            <person name="Banfield J.F."/>
        </authorList>
    </citation>
    <scope>NUCLEOTIDE SEQUENCE [LARGE SCALE GENOMIC DNA]</scope>
</reference>
<dbReference type="AlphaFoldDB" id="A0A1G2QBZ9"/>
<gene>
    <name evidence="2" type="ORF">A2588_00565</name>
</gene>
<proteinExistence type="predicted"/>
<feature type="region of interest" description="Disordered" evidence="1">
    <location>
        <begin position="613"/>
        <end position="645"/>
    </location>
</feature>
<sequence length="645" mass="65107">MKKKLIIAGISVLVPSIAVWALVTITAQPTSLVTEAIKAPASSEPIGLFKIGLSANEGETLSSISVTVNDSGASGVIGTNLANLSVYRDDGDTVFEVEQDILAATQTAVNIGSVTTIPVAADNSLAASTTFFVALSTAASWSDAAPADSITVSLATDGVVTSANSPTVTAATTASITADTTGPVLTSVVASDTGGNNVKEAGDSIIFTFGEATNKPALTPAELATTFTLSGGHSFLDGLSVFSSQSWNDAGTQFTLVISANTSLPTVEVGDTITVAGSLIQDAVGNIATGSVNLTGAFANDTTGPALTSAVAADTGSTLGLNAGDTVVLTFNEATNKPVISAANINGTLVLNNSHTWLDGAAALGMAAWNDAGTQLTVALTTDTAIPTIVVGDTVTVAGTLIKDLASNNATGSVTLTGNFGIQTDTTGPTLNSATAYGTGSANGKDAGDTIVLVFNEVTNKATINAANVNTVLALNNTHSWLDGAGALGGAAWNDAGTHLTITLSAATTLPTVSTGDIITVAGSLIQDVAGNNATGSRIIIGSFTKIGDDDDNDNDKKDGKICRNGLQNGKLYRQVDSDTVYLAAACKLKVFNGAAVGKAQGKKFLNILNWNGDDDDDDEENVQSQSNSNKDKGNRGRGNDDDDD</sequence>
<name>A0A1G2QBZ9_9BACT</name>
<dbReference type="Proteomes" id="UP000176772">
    <property type="component" value="Unassembled WGS sequence"/>
</dbReference>
<dbReference type="EMBL" id="MHTF01000009">
    <property type="protein sequence ID" value="OHA57532.1"/>
    <property type="molecule type" value="Genomic_DNA"/>
</dbReference>
<evidence type="ECO:0000313" key="2">
    <source>
        <dbReference type="EMBL" id="OHA57532.1"/>
    </source>
</evidence>
<organism evidence="2 3">
    <name type="scientific">Candidatus Veblenbacteria bacterium RIFOXYD1_FULL_43_11</name>
    <dbReference type="NCBI Taxonomy" id="1802429"/>
    <lineage>
        <taxon>Bacteria</taxon>
        <taxon>Candidatus Vebleniibacteriota</taxon>
    </lineage>
</organism>
<feature type="compositionally biased region" description="Acidic residues" evidence="1">
    <location>
        <begin position="613"/>
        <end position="622"/>
    </location>
</feature>
<evidence type="ECO:0000313" key="3">
    <source>
        <dbReference type="Proteomes" id="UP000176772"/>
    </source>
</evidence>